<dbReference type="SUPFAM" id="SSF51120">
    <property type="entry name" value="beta-Roll"/>
    <property type="match status" value="1"/>
</dbReference>
<proteinExistence type="predicted"/>
<dbReference type="RefSeq" id="WP_270024124.1">
    <property type="nucleotide sequence ID" value="NZ_JAPDDP010000007.1"/>
</dbReference>
<organism evidence="2 3">
    <name type="scientific">Solirubrobacter phytolaccae</name>
    <dbReference type="NCBI Taxonomy" id="1404360"/>
    <lineage>
        <taxon>Bacteria</taxon>
        <taxon>Bacillati</taxon>
        <taxon>Actinomycetota</taxon>
        <taxon>Thermoleophilia</taxon>
        <taxon>Solirubrobacterales</taxon>
        <taxon>Solirubrobacteraceae</taxon>
        <taxon>Solirubrobacter</taxon>
    </lineage>
</organism>
<comment type="caution">
    <text evidence="2">The sequence shown here is derived from an EMBL/GenBank/DDBJ whole genome shotgun (WGS) entry which is preliminary data.</text>
</comment>
<dbReference type="EMBL" id="JAPDDP010000007">
    <property type="protein sequence ID" value="MDA0179817.1"/>
    <property type="molecule type" value="Genomic_DNA"/>
</dbReference>
<feature type="region of interest" description="Disordered" evidence="1">
    <location>
        <begin position="142"/>
        <end position="162"/>
    </location>
</feature>
<reference evidence="2" key="1">
    <citation type="submission" date="2022-10" db="EMBL/GenBank/DDBJ databases">
        <title>The WGS of Solirubrobacter phytolaccae KCTC 29190.</title>
        <authorList>
            <person name="Jiang Z."/>
        </authorList>
    </citation>
    <scope>NUCLEOTIDE SEQUENCE</scope>
    <source>
        <strain evidence="2">KCTC 29190</strain>
    </source>
</reference>
<sequence length="351" mass="36377">MAAIACLTGAQEARALVVSSDANGLQMREPDNILNRVKLSLVDSGGLKYRVEMAQFGGRGIGFGPGCTQLSTLQGVDVALCDRINPVVSHVSFGPMRDTLVTDPNFPDPIHVQDGGIGPDVFTLGAGADVARADRLDTVLGQSGDDDLSSTGGRIDGGTGNDRLHALGGTTGPLVGGPGNDTLTADPDASTTMTGGDGTDSFAANGARVLIDARDGIGEQVSCGDGTSRRGSTAIVDLLDTPDDATLIAQGCQTVDRAPKGERTAARLVSRSLLLRRGTTGVKVRCTTRTRCAGTVSLTVKGRPRSKTFSIKARRTATVRLAARPGTATVRIRERGEQGARTVRSILKVAR</sequence>
<dbReference type="Gene3D" id="2.160.20.160">
    <property type="match status" value="1"/>
</dbReference>
<accession>A0A9X3NBQ6</accession>
<dbReference type="Proteomes" id="UP001147653">
    <property type="component" value="Unassembled WGS sequence"/>
</dbReference>
<dbReference type="PRINTS" id="PR00313">
    <property type="entry name" value="CABNDNGRPT"/>
</dbReference>
<evidence type="ECO:0000313" key="3">
    <source>
        <dbReference type="Proteomes" id="UP001147653"/>
    </source>
</evidence>
<name>A0A9X3NBQ6_9ACTN</name>
<protein>
    <recommendedName>
        <fullName evidence="4">Calcium-binding protein</fullName>
    </recommendedName>
</protein>
<dbReference type="InterPro" id="IPR011049">
    <property type="entry name" value="Serralysin-like_metalloprot_C"/>
</dbReference>
<dbReference type="AlphaFoldDB" id="A0A9X3NBQ6"/>
<gene>
    <name evidence="2" type="ORF">OJ997_05890</name>
</gene>
<evidence type="ECO:0000313" key="2">
    <source>
        <dbReference type="EMBL" id="MDA0179817.1"/>
    </source>
</evidence>
<evidence type="ECO:0008006" key="4">
    <source>
        <dbReference type="Google" id="ProtNLM"/>
    </source>
</evidence>
<evidence type="ECO:0000256" key="1">
    <source>
        <dbReference type="SAM" id="MobiDB-lite"/>
    </source>
</evidence>
<keyword evidence="3" id="KW-1185">Reference proteome</keyword>